<name>A0A0F4Z5W3_RASE3</name>
<protein>
    <recommendedName>
        <fullName evidence="5">Helicase ATP-binding domain-containing protein</fullName>
    </recommendedName>
</protein>
<dbReference type="Gene3D" id="3.40.50.10810">
    <property type="entry name" value="Tandem AAA-ATPase domain"/>
    <property type="match status" value="1"/>
</dbReference>
<feature type="domain" description="Helicase ATP-binding" evidence="5">
    <location>
        <begin position="98"/>
        <end position="273"/>
    </location>
</feature>
<dbReference type="CDD" id="cd18008">
    <property type="entry name" value="DEXDc_SHPRH-like"/>
    <property type="match status" value="1"/>
</dbReference>
<dbReference type="InterPro" id="IPR014001">
    <property type="entry name" value="Helicase_ATP-bd"/>
</dbReference>
<reference evidence="6 7" key="1">
    <citation type="submission" date="2015-04" db="EMBL/GenBank/DDBJ databases">
        <authorList>
            <person name="Heijne W.H."/>
            <person name="Fedorova N.D."/>
            <person name="Nierman W.C."/>
            <person name="Vollebregt A.W."/>
            <person name="Zhao Z."/>
            <person name="Wu L."/>
            <person name="Kumar M."/>
            <person name="Stam H."/>
            <person name="van den Berg M.A."/>
            <person name="Pel H.J."/>
        </authorList>
    </citation>
    <scope>NUCLEOTIDE SEQUENCE [LARGE SCALE GENOMIC DNA]</scope>
    <source>
        <strain evidence="6 7">CBS 393.64</strain>
    </source>
</reference>
<dbReference type="GeneID" id="25312075"/>
<dbReference type="GO" id="GO:0006281">
    <property type="term" value="P:DNA repair"/>
    <property type="evidence" value="ECO:0007669"/>
    <property type="project" value="TreeGrafter"/>
</dbReference>
<dbReference type="Pfam" id="PF00176">
    <property type="entry name" value="SNF2-rel_dom"/>
    <property type="match status" value="1"/>
</dbReference>
<dbReference type="GO" id="GO:0008094">
    <property type="term" value="F:ATP-dependent activity, acting on DNA"/>
    <property type="evidence" value="ECO:0007669"/>
    <property type="project" value="TreeGrafter"/>
</dbReference>
<evidence type="ECO:0000313" key="6">
    <source>
        <dbReference type="EMBL" id="KKA25939.1"/>
    </source>
</evidence>
<keyword evidence="7" id="KW-1185">Reference proteome</keyword>
<dbReference type="GO" id="GO:0005634">
    <property type="term" value="C:nucleus"/>
    <property type="evidence" value="ECO:0007669"/>
    <property type="project" value="TreeGrafter"/>
</dbReference>
<evidence type="ECO:0000259" key="5">
    <source>
        <dbReference type="PROSITE" id="PS51192"/>
    </source>
</evidence>
<gene>
    <name evidence="6" type="ORF">T310_0011</name>
</gene>
<keyword evidence="1" id="KW-0547">Nucleotide-binding</keyword>
<dbReference type="Proteomes" id="UP000053958">
    <property type="component" value="Unassembled WGS sequence"/>
</dbReference>
<dbReference type="InterPro" id="IPR038718">
    <property type="entry name" value="SNF2-like_sf"/>
</dbReference>
<dbReference type="GO" id="GO:0005524">
    <property type="term" value="F:ATP binding"/>
    <property type="evidence" value="ECO:0007669"/>
    <property type="project" value="UniProtKB-KW"/>
</dbReference>
<dbReference type="InterPro" id="IPR027417">
    <property type="entry name" value="P-loop_NTPase"/>
</dbReference>
<dbReference type="PANTHER" id="PTHR45626">
    <property type="entry name" value="TRANSCRIPTION TERMINATION FACTOR 2-RELATED"/>
    <property type="match status" value="1"/>
</dbReference>
<dbReference type="SUPFAM" id="SSF52540">
    <property type="entry name" value="P-loop containing nucleoside triphosphate hydrolases"/>
    <property type="match status" value="1"/>
</dbReference>
<dbReference type="PROSITE" id="PS51192">
    <property type="entry name" value="HELICASE_ATP_BIND_1"/>
    <property type="match status" value="1"/>
</dbReference>
<dbReference type="PANTHER" id="PTHR45626:SF52">
    <property type="entry name" value="SINGLE-STRANDED DNA-DEPENDENT ATPASE (EUROFUNG)"/>
    <property type="match status" value="1"/>
</dbReference>
<evidence type="ECO:0000256" key="2">
    <source>
        <dbReference type="ARBA" id="ARBA00022801"/>
    </source>
</evidence>
<keyword evidence="3" id="KW-0067">ATP-binding</keyword>
<dbReference type="OrthoDB" id="448448at2759"/>
<dbReference type="STRING" id="1408163.A0A0F4Z5W3"/>
<organism evidence="6 7">
    <name type="scientific">Rasamsonia emersonii (strain ATCC 16479 / CBS 393.64 / IMI 116815)</name>
    <dbReference type="NCBI Taxonomy" id="1408163"/>
    <lineage>
        <taxon>Eukaryota</taxon>
        <taxon>Fungi</taxon>
        <taxon>Dikarya</taxon>
        <taxon>Ascomycota</taxon>
        <taxon>Pezizomycotina</taxon>
        <taxon>Eurotiomycetes</taxon>
        <taxon>Eurotiomycetidae</taxon>
        <taxon>Eurotiales</taxon>
        <taxon>Trichocomaceae</taxon>
        <taxon>Rasamsonia</taxon>
    </lineage>
</organism>
<feature type="coiled-coil region" evidence="4">
    <location>
        <begin position="322"/>
        <end position="352"/>
    </location>
</feature>
<dbReference type="GO" id="GO:0016787">
    <property type="term" value="F:hydrolase activity"/>
    <property type="evidence" value="ECO:0007669"/>
    <property type="project" value="UniProtKB-KW"/>
</dbReference>
<dbReference type="InterPro" id="IPR050628">
    <property type="entry name" value="SNF2_RAD54_helicase_TF"/>
</dbReference>
<dbReference type="RefSeq" id="XP_013332551.1">
    <property type="nucleotide sequence ID" value="XM_013477097.1"/>
</dbReference>
<dbReference type="SMART" id="SM00487">
    <property type="entry name" value="DEXDc"/>
    <property type="match status" value="1"/>
</dbReference>
<evidence type="ECO:0000256" key="4">
    <source>
        <dbReference type="SAM" id="Coils"/>
    </source>
</evidence>
<accession>A0A0F4Z5W3</accession>
<dbReference type="AlphaFoldDB" id="A0A0F4Z5W3"/>
<keyword evidence="2" id="KW-0378">Hydrolase</keyword>
<evidence type="ECO:0000256" key="3">
    <source>
        <dbReference type="ARBA" id="ARBA00022840"/>
    </source>
</evidence>
<sequence>MSMEHGKLVSTWGIFSLRKRSGCNALISSVLTPYMIIVKIPTLVMADSESLLPHQQEALDFMIQREVGPVPFEFSLWRPGESDGQTWYCHAITERKTAHRPPETGGGILADEMGMGKSLSILALITKTIEDAHKWVADPASFPLTMIDEEKQPSRATLVVVSSAPKHLDGSLTTLKYHGKNRKREKVIIRNSDVVITTYHTLATEFEASSSLLHQIAWFRVVLYEAHIVRRQSSIFWRAVSQLSANSRWCLSGTPIQNRINDIGALFTFLKIPPFDSMATFRRYITSPFDEGDRQRASHCLRLLLDLTCLRRTKDLLHLPRRRDITRELDFSEEERRQYNEMRKVMNRTIREDREKGRGQSKFGIFQALLQLRIFCNHGTFQKRNPWLTRRALDEYASDPFKGSNKIECSLCGRTMSQDQGISEESVIGGNIFALCSACLEENEQGERSHENRVKVAATRRQYDDFNAQGFSTKMANLVSDVQKDLLTTKRQAPAEVSVTPLQTDSITT</sequence>
<evidence type="ECO:0000256" key="1">
    <source>
        <dbReference type="ARBA" id="ARBA00022741"/>
    </source>
</evidence>
<dbReference type="EMBL" id="LASV01000003">
    <property type="protein sequence ID" value="KKA25939.1"/>
    <property type="molecule type" value="Genomic_DNA"/>
</dbReference>
<keyword evidence="4" id="KW-0175">Coiled coil</keyword>
<evidence type="ECO:0000313" key="7">
    <source>
        <dbReference type="Proteomes" id="UP000053958"/>
    </source>
</evidence>
<comment type="caution">
    <text evidence="6">The sequence shown here is derived from an EMBL/GenBank/DDBJ whole genome shotgun (WGS) entry which is preliminary data.</text>
</comment>
<dbReference type="InterPro" id="IPR000330">
    <property type="entry name" value="SNF2_N"/>
</dbReference>
<proteinExistence type="predicted"/>